<dbReference type="Proteomes" id="UP001371224">
    <property type="component" value="Unassembled WGS sequence"/>
</dbReference>
<accession>A0ABU8LDN4</accession>
<evidence type="ECO:0000313" key="2">
    <source>
        <dbReference type="Proteomes" id="UP001371224"/>
    </source>
</evidence>
<comment type="caution">
    <text evidence="1">The sequence shown here is derived from an EMBL/GenBank/DDBJ whole genome shotgun (WGS) entry which is preliminary data.</text>
</comment>
<keyword evidence="2" id="KW-1185">Reference proteome</keyword>
<reference evidence="1 2" key="1">
    <citation type="submission" date="2024-02" db="EMBL/GenBank/DDBJ databases">
        <authorList>
            <person name="Saticioglu I.B."/>
        </authorList>
    </citation>
    <scope>NUCLEOTIDE SEQUENCE [LARGE SCALE GENOMIC DNA]</scope>
    <source>
        <strain evidence="1 2">Mu-80</strain>
    </source>
</reference>
<evidence type="ECO:0008006" key="3">
    <source>
        <dbReference type="Google" id="ProtNLM"/>
    </source>
</evidence>
<gene>
    <name evidence="1" type="ORF">WDU99_14095</name>
</gene>
<proteinExistence type="predicted"/>
<name>A0ABU8LDN4_9MICO</name>
<dbReference type="EMBL" id="JBBDGM010000013">
    <property type="protein sequence ID" value="MEJ1089443.1"/>
    <property type="molecule type" value="Genomic_DNA"/>
</dbReference>
<evidence type="ECO:0000313" key="1">
    <source>
        <dbReference type="EMBL" id="MEJ1089443.1"/>
    </source>
</evidence>
<sequence>MARVLVREVRMVVASHIRETDLSGVIVPIGSDGLVGVIEEGTTAETLAPPLGRAGGGRPKWALLGGVGAM</sequence>
<organism evidence="1 2">
    <name type="scientific">Microbacterium bandirmense</name>
    <dbReference type="NCBI Taxonomy" id="3122050"/>
    <lineage>
        <taxon>Bacteria</taxon>
        <taxon>Bacillati</taxon>
        <taxon>Actinomycetota</taxon>
        <taxon>Actinomycetes</taxon>
        <taxon>Micrococcales</taxon>
        <taxon>Microbacteriaceae</taxon>
        <taxon>Microbacterium</taxon>
    </lineage>
</organism>
<protein>
    <recommendedName>
        <fullName evidence="3">CBS domain-containing protein</fullName>
    </recommendedName>
</protein>
<dbReference type="RefSeq" id="WP_337333086.1">
    <property type="nucleotide sequence ID" value="NZ_JBBDGM010000013.1"/>
</dbReference>